<dbReference type="AlphaFoldDB" id="A0A326UCQ2"/>
<name>A0A326UCQ2_THEHA</name>
<evidence type="ECO:0000256" key="1">
    <source>
        <dbReference type="SAM" id="Phobius"/>
    </source>
</evidence>
<reference evidence="2 3" key="1">
    <citation type="submission" date="2018-06" db="EMBL/GenBank/DDBJ databases">
        <title>Genomic Encyclopedia of Archaeal and Bacterial Type Strains, Phase II (KMG-II): from individual species to whole genera.</title>
        <authorList>
            <person name="Goeker M."/>
        </authorList>
    </citation>
    <scope>NUCLEOTIDE SEQUENCE [LARGE SCALE GENOMIC DNA]</scope>
    <source>
        <strain evidence="2 3">ATCC BAA-1881</strain>
    </source>
</reference>
<keyword evidence="3" id="KW-1185">Reference proteome</keyword>
<gene>
    <name evidence="2" type="ORF">EI42_00566</name>
</gene>
<accession>A0A326UCQ2</accession>
<protein>
    <submittedName>
        <fullName evidence="2">Uncharacterized protein</fullName>
    </submittedName>
</protein>
<evidence type="ECO:0000313" key="2">
    <source>
        <dbReference type="EMBL" id="PZW36392.1"/>
    </source>
</evidence>
<dbReference type="EMBL" id="QKUF01000001">
    <property type="protein sequence ID" value="PZW36392.1"/>
    <property type="molecule type" value="Genomic_DNA"/>
</dbReference>
<evidence type="ECO:0000313" key="3">
    <source>
        <dbReference type="Proteomes" id="UP000248806"/>
    </source>
</evidence>
<sequence>MVAGYWRLRAQKSPEAVIKILARRALAQDKVLRMSNAAFAVEEGGDVVVVESMKQAKSRSRTKRSVLPGQEKRIVIPRQEAFECIAEAAQDKSRQLREKFYRYHRQTWLWFLGCAVGMSGVIINSVLLALLILIPGIFHYFTPTLLTLLIADALSLLAVALIFRQTKAFCQQVDFTVEDMLQVDWLCKTVKDIAAIPLDSPTKELLQEVLLVRSLGGENKRVVKEYVKAVYLK</sequence>
<organism evidence="2 3">
    <name type="scientific">Thermosporothrix hazakensis</name>
    <dbReference type="NCBI Taxonomy" id="644383"/>
    <lineage>
        <taxon>Bacteria</taxon>
        <taxon>Bacillati</taxon>
        <taxon>Chloroflexota</taxon>
        <taxon>Ktedonobacteria</taxon>
        <taxon>Ktedonobacterales</taxon>
        <taxon>Thermosporotrichaceae</taxon>
        <taxon>Thermosporothrix</taxon>
    </lineage>
</organism>
<proteinExistence type="predicted"/>
<keyword evidence="1" id="KW-1133">Transmembrane helix</keyword>
<dbReference type="Proteomes" id="UP000248806">
    <property type="component" value="Unassembled WGS sequence"/>
</dbReference>
<keyword evidence="1" id="KW-0812">Transmembrane</keyword>
<comment type="caution">
    <text evidence="2">The sequence shown here is derived from an EMBL/GenBank/DDBJ whole genome shotgun (WGS) entry which is preliminary data.</text>
</comment>
<feature type="transmembrane region" description="Helical" evidence="1">
    <location>
        <begin position="140"/>
        <end position="163"/>
    </location>
</feature>
<feature type="transmembrane region" description="Helical" evidence="1">
    <location>
        <begin position="107"/>
        <end position="134"/>
    </location>
</feature>
<keyword evidence="1" id="KW-0472">Membrane</keyword>